<accession>A0A1W1CHK5</accession>
<reference evidence="1" key="1">
    <citation type="submission" date="2016-10" db="EMBL/GenBank/DDBJ databases">
        <authorList>
            <person name="de Groot N.N."/>
        </authorList>
    </citation>
    <scope>NUCLEOTIDE SEQUENCE</scope>
</reference>
<name>A0A1W1CHK5_9ZZZZ</name>
<gene>
    <name evidence="1" type="ORF">MNB_SV-14-1428</name>
</gene>
<dbReference type="EMBL" id="FPHN01000180">
    <property type="protein sequence ID" value="SFV65225.1"/>
    <property type="molecule type" value="Genomic_DNA"/>
</dbReference>
<proteinExistence type="predicted"/>
<organism evidence="1">
    <name type="scientific">hydrothermal vent metagenome</name>
    <dbReference type="NCBI Taxonomy" id="652676"/>
    <lineage>
        <taxon>unclassified sequences</taxon>
        <taxon>metagenomes</taxon>
        <taxon>ecological metagenomes</taxon>
    </lineage>
</organism>
<protein>
    <submittedName>
        <fullName evidence="1">Uncharacterized protein</fullName>
    </submittedName>
</protein>
<dbReference type="AlphaFoldDB" id="A0A1W1CHK5"/>
<sequence length="77" mass="9411">MSHKSKNRNWVDFGDKIVYIYEKLFENDIDKLIYYFTDKSQLNKKKSRKKTIQNWLDGKTKKPNGFYLHKFKISECQ</sequence>
<evidence type="ECO:0000313" key="1">
    <source>
        <dbReference type="EMBL" id="SFV65225.1"/>
    </source>
</evidence>